<organism evidence="2 3">
    <name type="scientific">Penicillium vulpinum</name>
    <dbReference type="NCBI Taxonomy" id="29845"/>
    <lineage>
        <taxon>Eukaryota</taxon>
        <taxon>Fungi</taxon>
        <taxon>Dikarya</taxon>
        <taxon>Ascomycota</taxon>
        <taxon>Pezizomycotina</taxon>
        <taxon>Eurotiomycetes</taxon>
        <taxon>Eurotiomycetidae</taxon>
        <taxon>Eurotiales</taxon>
        <taxon>Aspergillaceae</taxon>
        <taxon>Penicillium</taxon>
    </lineage>
</organism>
<proteinExistence type="predicted"/>
<accession>A0A1V6R9Y7</accession>
<evidence type="ECO:0000313" key="3">
    <source>
        <dbReference type="Proteomes" id="UP000191518"/>
    </source>
</evidence>
<dbReference type="AlphaFoldDB" id="A0A1V6R9Y7"/>
<comment type="caution">
    <text evidence="2">The sequence shown here is derived from an EMBL/GenBank/DDBJ whole genome shotgun (WGS) entry which is preliminary data.</text>
</comment>
<keyword evidence="3" id="KW-1185">Reference proteome</keyword>
<evidence type="ECO:0000256" key="1">
    <source>
        <dbReference type="SAM" id="MobiDB-lite"/>
    </source>
</evidence>
<dbReference type="EMBL" id="MDYP01000074">
    <property type="protein sequence ID" value="OQD98219.1"/>
    <property type="molecule type" value="Genomic_DNA"/>
</dbReference>
<gene>
    <name evidence="2" type="ORF">PENVUL_c074G03470</name>
</gene>
<evidence type="ECO:0000313" key="2">
    <source>
        <dbReference type="EMBL" id="OQD98219.1"/>
    </source>
</evidence>
<feature type="compositionally biased region" description="Basic and acidic residues" evidence="1">
    <location>
        <begin position="162"/>
        <end position="174"/>
    </location>
</feature>
<feature type="region of interest" description="Disordered" evidence="1">
    <location>
        <begin position="101"/>
        <end position="174"/>
    </location>
</feature>
<name>A0A1V6R9Y7_9EURO</name>
<sequence>MSFNGGVSNFVSVAAPATPAEAWCMRCVNSIANIPAGLCQNPRLGSSVNAQANAVILAVAPAARRAALTAFKSPRNALGQRINAGLMLQMAVQIKSTSGISTTMSAPYPGRQSPSPERQSGAQQQDTPGSGRTNVGKPPAHEPSQQSSEEFRDNVLTSNPEHPLEKVVAEKFAK</sequence>
<dbReference type="Proteomes" id="UP000191518">
    <property type="component" value="Unassembled WGS sequence"/>
</dbReference>
<protein>
    <submittedName>
        <fullName evidence="2">Uncharacterized protein</fullName>
    </submittedName>
</protein>
<reference evidence="3" key="1">
    <citation type="journal article" date="2017" name="Nat. Microbiol.">
        <title>Global analysis of biosynthetic gene clusters reveals vast potential of secondary metabolite production in Penicillium species.</title>
        <authorList>
            <person name="Nielsen J.C."/>
            <person name="Grijseels S."/>
            <person name="Prigent S."/>
            <person name="Ji B."/>
            <person name="Dainat J."/>
            <person name="Nielsen K.F."/>
            <person name="Frisvad J.C."/>
            <person name="Workman M."/>
            <person name="Nielsen J."/>
        </authorList>
    </citation>
    <scope>NUCLEOTIDE SEQUENCE [LARGE SCALE GENOMIC DNA]</scope>
    <source>
        <strain evidence="3">IBT 29486</strain>
    </source>
</reference>
<feature type="compositionally biased region" description="Polar residues" evidence="1">
    <location>
        <begin position="112"/>
        <end position="133"/>
    </location>
</feature>